<dbReference type="Proteomes" id="UP001283361">
    <property type="component" value="Unassembled WGS sequence"/>
</dbReference>
<accession>A0AAE1DMY1</accession>
<protein>
    <submittedName>
        <fullName evidence="2">Uncharacterized protein</fullName>
    </submittedName>
</protein>
<gene>
    <name evidence="2" type="ORF">RRG08_049694</name>
</gene>
<sequence>MKQNLRTIPHKRMDLETPQAQGVSKGSPGGHVVRARRCRKQSRTVTILSRTGCGVPKIPLVSCALRCFHEFKPQPFPIDHERYPGSMTWTWAVTEFGNSPEPLVRPYRPP</sequence>
<evidence type="ECO:0000313" key="3">
    <source>
        <dbReference type="Proteomes" id="UP001283361"/>
    </source>
</evidence>
<reference evidence="2" key="1">
    <citation type="journal article" date="2023" name="G3 (Bethesda)">
        <title>A reference genome for the long-term kleptoplast-retaining sea slug Elysia crispata morphotype clarki.</title>
        <authorList>
            <person name="Eastman K.E."/>
            <person name="Pendleton A.L."/>
            <person name="Shaikh M.A."/>
            <person name="Suttiyut T."/>
            <person name="Ogas R."/>
            <person name="Tomko P."/>
            <person name="Gavelis G."/>
            <person name="Widhalm J.R."/>
            <person name="Wisecaver J.H."/>
        </authorList>
    </citation>
    <scope>NUCLEOTIDE SEQUENCE</scope>
    <source>
        <strain evidence="2">ECLA1</strain>
    </source>
</reference>
<comment type="caution">
    <text evidence="2">The sequence shown here is derived from an EMBL/GenBank/DDBJ whole genome shotgun (WGS) entry which is preliminary data.</text>
</comment>
<dbReference type="EMBL" id="JAWDGP010003189">
    <property type="protein sequence ID" value="KAK3776686.1"/>
    <property type="molecule type" value="Genomic_DNA"/>
</dbReference>
<feature type="region of interest" description="Disordered" evidence="1">
    <location>
        <begin position="1"/>
        <end position="36"/>
    </location>
</feature>
<evidence type="ECO:0000313" key="2">
    <source>
        <dbReference type="EMBL" id="KAK3776686.1"/>
    </source>
</evidence>
<evidence type="ECO:0000256" key="1">
    <source>
        <dbReference type="SAM" id="MobiDB-lite"/>
    </source>
</evidence>
<organism evidence="2 3">
    <name type="scientific">Elysia crispata</name>
    <name type="common">lettuce slug</name>
    <dbReference type="NCBI Taxonomy" id="231223"/>
    <lineage>
        <taxon>Eukaryota</taxon>
        <taxon>Metazoa</taxon>
        <taxon>Spiralia</taxon>
        <taxon>Lophotrochozoa</taxon>
        <taxon>Mollusca</taxon>
        <taxon>Gastropoda</taxon>
        <taxon>Heterobranchia</taxon>
        <taxon>Euthyneura</taxon>
        <taxon>Panpulmonata</taxon>
        <taxon>Sacoglossa</taxon>
        <taxon>Placobranchoidea</taxon>
        <taxon>Plakobranchidae</taxon>
        <taxon>Elysia</taxon>
    </lineage>
</organism>
<keyword evidence="3" id="KW-1185">Reference proteome</keyword>
<proteinExistence type="predicted"/>
<dbReference type="AlphaFoldDB" id="A0AAE1DMY1"/>
<name>A0AAE1DMY1_9GAST</name>